<name>A0A271LNU6_9HYPH</name>
<organism evidence="1 2">
    <name type="scientific">Mesorhizobium temperatum</name>
    <dbReference type="NCBI Taxonomy" id="241416"/>
    <lineage>
        <taxon>Bacteria</taxon>
        <taxon>Pseudomonadati</taxon>
        <taxon>Pseudomonadota</taxon>
        <taxon>Alphaproteobacteria</taxon>
        <taxon>Hyphomicrobiales</taxon>
        <taxon>Phyllobacteriaceae</taxon>
        <taxon>Mesorhizobium</taxon>
    </lineage>
</organism>
<sequence>MALLPQQAPANQVPKMDPRGAVLCIWMIYASIHAIGENCAPKQDRDFLDFLQSGIDRMNAFIIRNSDTTRAALDERQNQIRTRQAQRGTASCELEGESMALYNSLKSVDLSQSTANMDKLLEVDREPLLNPCL</sequence>
<dbReference type="AlphaFoldDB" id="A0A271LNU6"/>
<evidence type="ECO:0000313" key="2">
    <source>
        <dbReference type="Proteomes" id="UP000216442"/>
    </source>
</evidence>
<reference evidence="1 2" key="1">
    <citation type="submission" date="2017-08" db="EMBL/GenBank/DDBJ databases">
        <title>Mesorhizobium wenxinae sp. nov., a novel rhizobial species isolated from root nodules of chickpea (Cicer arietinum L.).</title>
        <authorList>
            <person name="Zhang J."/>
        </authorList>
    </citation>
    <scope>NUCLEOTIDE SEQUENCE [LARGE SCALE GENOMIC DNA]</scope>
    <source>
        <strain evidence="1 2">SDW018</strain>
    </source>
</reference>
<dbReference type="Proteomes" id="UP000216442">
    <property type="component" value="Unassembled WGS sequence"/>
</dbReference>
<proteinExistence type="predicted"/>
<accession>A0A271LNU6</accession>
<keyword evidence="2" id="KW-1185">Reference proteome</keyword>
<evidence type="ECO:0000313" key="1">
    <source>
        <dbReference type="EMBL" id="PAQ09000.1"/>
    </source>
</evidence>
<protein>
    <submittedName>
        <fullName evidence="1">Uncharacterized protein</fullName>
    </submittedName>
</protein>
<dbReference type="EMBL" id="NPKJ01000044">
    <property type="protein sequence ID" value="PAQ09000.1"/>
    <property type="molecule type" value="Genomic_DNA"/>
</dbReference>
<comment type="caution">
    <text evidence="1">The sequence shown here is derived from an EMBL/GenBank/DDBJ whole genome shotgun (WGS) entry which is preliminary data.</text>
</comment>
<gene>
    <name evidence="1" type="ORF">CIT26_14800</name>
</gene>